<sequence>MKYLFVIFWLCVLAAPSSAETITIKSGEHGTFTRLVLYLPDKSGWQLEQDKRKVSIVFPGKRYEAVLDQVFLKITRERIGEVNVLPAKGRIELLLNCDCVATAFEYRPRIVVVDVAPEGPSSTEVKPVNRGFLNDFWIDTILKHEVASEATPVETSSERDVVEVGDSAFSGIVDAIMQKASQGYLTASAGTYSENTRSAQIVPHLSTGPHGSEADRASFSVAPHIIKTNKEERFDCGAQLRPMLESNGFGTEIASLQSKLIGDDGEVSRDVAEQMARSYIYFGLPQEARQILKLVDATIREKYAPTLRFLDVDSWAGGLPPKTTVGCEALAELAFVVISGGQPEALVSPEGFLKQFKSLSPHLRELIGPRLSAALRVNARNNIAEKLDEFLSKAQPKPESLADVLKNNNYETVSLEIEAAAADSTRFQDYGPEASIPQEVQEDGGYEEAIDPSLMETFLKEYDGSLPDKTLAKLLVSLRTDEGEFKSAVAEIRNSEDLSVSDKEALLSQVVGNATTTGSTRNFLEMAFFLQEQEIARLSESRRSEIRARLLELGFDEKAEALVPQASLPADQTGFLERGVL</sequence>
<reference evidence="2 3" key="1">
    <citation type="submission" date="2017-04" db="EMBL/GenBank/DDBJ databases">
        <authorList>
            <person name="Afonso C.L."/>
            <person name="Miller P.J."/>
            <person name="Scott M.A."/>
            <person name="Spackman E."/>
            <person name="Goraichik I."/>
            <person name="Dimitrov K.M."/>
            <person name="Suarez D.L."/>
            <person name="Swayne D.E."/>
        </authorList>
    </citation>
    <scope>NUCLEOTIDE SEQUENCE [LARGE SCALE GENOMIC DNA]</scope>
    <source>
        <strain evidence="2 3">CGMCC 1.12644</strain>
    </source>
</reference>
<dbReference type="AlphaFoldDB" id="A0A1W2A3I0"/>
<feature type="chain" id="PRO_5010690604" evidence="1">
    <location>
        <begin position="20"/>
        <end position="581"/>
    </location>
</feature>
<accession>A0A1W2A3I0</accession>
<dbReference type="STRING" id="1387277.SAMN06295998_102367"/>
<evidence type="ECO:0000313" key="3">
    <source>
        <dbReference type="Proteomes" id="UP000192330"/>
    </source>
</evidence>
<organism evidence="2 3">
    <name type="scientific">Primorskyibacter flagellatus</name>
    <dbReference type="NCBI Taxonomy" id="1387277"/>
    <lineage>
        <taxon>Bacteria</taxon>
        <taxon>Pseudomonadati</taxon>
        <taxon>Pseudomonadota</taxon>
        <taxon>Alphaproteobacteria</taxon>
        <taxon>Rhodobacterales</taxon>
        <taxon>Roseobacteraceae</taxon>
        <taxon>Primorskyibacter</taxon>
    </lineage>
</organism>
<keyword evidence="3" id="KW-1185">Reference proteome</keyword>
<protein>
    <submittedName>
        <fullName evidence="2">Uncharacterized protein</fullName>
    </submittedName>
</protein>
<dbReference type="EMBL" id="FWYD01000002">
    <property type="protein sequence ID" value="SMC55247.1"/>
    <property type="molecule type" value="Genomic_DNA"/>
</dbReference>
<feature type="signal peptide" evidence="1">
    <location>
        <begin position="1"/>
        <end position="19"/>
    </location>
</feature>
<name>A0A1W2A3I0_9RHOB</name>
<keyword evidence="1" id="KW-0732">Signal</keyword>
<proteinExistence type="predicted"/>
<dbReference type="Proteomes" id="UP000192330">
    <property type="component" value="Unassembled WGS sequence"/>
</dbReference>
<evidence type="ECO:0000256" key="1">
    <source>
        <dbReference type="SAM" id="SignalP"/>
    </source>
</evidence>
<dbReference type="RefSeq" id="WP_084350783.1">
    <property type="nucleotide sequence ID" value="NZ_FWYD01000002.1"/>
</dbReference>
<gene>
    <name evidence="2" type="ORF">SAMN06295998_102367</name>
</gene>
<dbReference type="OrthoDB" id="7847197at2"/>
<evidence type="ECO:0000313" key="2">
    <source>
        <dbReference type="EMBL" id="SMC55247.1"/>
    </source>
</evidence>